<dbReference type="InterPro" id="IPR009057">
    <property type="entry name" value="Homeodomain-like_sf"/>
</dbReference>
<dbReference type="Gene3D" id="1.10.357.10">
    <property type="entry name" value="Tetracycline Repressor, domain 2"/>
    <property type="match status" value="1"/>
</dbReference>
<feature type="DNA-binding region" description="H-T-H motif" evidence="2">
    <location>
        <begin position="35"/>
        <end position="54"/>
    </location>
</feature>
<dbReference type="EMBL" id="FNSQ01000005">
    <property type="protein sequence ID" value="SEC24453.1"/>
    <property type="molecule type" value="Genomic_DNA"/>
</dbReference>
<dbReference type="InterPro" id="IPR001647">
    <property type="entry name" value="HTH_TetR"/>
</dbReference>
<accession>A0A1H4QXW5</accession>
<proteinExistence type="predicted"/>
<dbReference type="Pfam" id="PF00440">
    <property type="entry name" value="TetR_N"/>
    <property type="match status" value="1"/>
</dbReference>
<evidence type="ECO:0000313" key="4">
    <source>
        <dbReference type="EMBL" id="SEC24453.1"/>
    </source>
</evidence>
<evidence type="ECO:0000259" key="3">
    <source>
        <dbReference type="PROSITE" id="PS50977"/>
    </source>
</evidence>
<dbReference type="GO" id="GO:0003677">
    <property type="term" value="F:DNA binding"/>
    <property type="evidence" value="ECO:0007669"/>
    <property type="project" value="UniProtKB-UniRule"/>
</dbReference>
<keyword evidence="5" id="KW-1185">Reference proteome</keyword>
<organism evidence="4 5">
    <name type="scientific">Microbacterium hydrocarbonoxydans</name>
    <dbReference type="NCBI Taxonomy" id="273678"/>
    <lineage>
        <taxon>Bacteria</taxon>
        <taxon>Bacillati</taxon>
        <taxon>Actinomycetota</taxon>
        <taxon>Actinomycetes</taxon>
        <taxon>Micrococcales</taxon>
        <taxon>Microbacteriaceae</taxon>
        <taxon>Microbacterium</taxon>
    </lineage>
</organism>
<feature type="domain" description="HTH tetR-type" evidence="3">
    <location>
        <begin position="12"/>
        <end position="72"/>
    </location>
</feature>
<protein>
    <submittedName>
        <fullName evidence="4">DNA-binding transcriptional regulator YbjK</fullName>
    </submittedName>
</protein>
<dbReference type="Proteomes" id="UP000183750">
    <property type="component" value="Unassembled WGS sequence"/>
</dbReference>
<dbReference type="RefSeq" id="WP_074731918.1">
    <property type="nucleotide sequence ID" value="NZ_FNSQ01000005.1"/>
</dbReference>
<dbReference type="AlphaFoldDB" id="A0A1H4QXW5"/>
<evidence type="ECO:0000256" key="2">
    <source>
        <dbReference type="PROSITE-ProRule" id="PRU00335"/>
    </source>
</evidence>
<name>A0A1H4QXW5_9MICO</name>
<evidence type="ECO:0000313" key="5">
    <source>
        <dbReference type="Proteomes" id="UP000183750"/>
    </source>
</evidence>
<gene>
    <name evidence="4" type="ORF">SAMN04489807_3234</name>
</gene>
<sequence length="208" mass="21900">MSEGTRRRRDPEARRLAIVTAAAELIVEIGVDALTHRKVATRAGVPLGSTTQYFATLDDLRNAAIGALAVEIEARIDETRRAVVVEGVTPEGLARLVRRGLEDAHAIQADRAVVTAAVHDPRVRAFARQWSDEIVGFIAPVHGVNRARAAAVFIDGVLWHSQIHDEPLDEELIRDALAGILTPSPASAPASTDAASAAAASAASAASA</sequence>
<keyword evidence="1 2" id="KW-0238">DNA-binding</keyword>
<dbReference type="SUPFAM" id="SSF46689">
    <property type="entry name" value="Homeodomain-like"/>
    <property type="match status" value="1"/>
</dbReference>
<reference evidence="5" key="1">
    <citation type="submission" date="2016-10" db="EMBL/GenBank/DDBJ databases">
        <authorList>
            <person name="Varghese N."/>
            <person name="Submissions S."/>
        </authorList>
    </citation>
    <scope>NUCLEOTIDE SEQUENCE [LARGE SCALE GENOMIC DNA]</scope>
    <source>
        <strain evidence="5">DSM 16089</strain>
    </source>
</reference>
<evidence type="ECO:0000256" key="1">
    <source>
        <dbReference type="ARBA" id="ARBA00023125"/>
    </source>
</evidence>
<dbReference type="PROSITE" id="PS50977">
    <property type="entry name" value="HTH_TETR_2"/>
    <property type="match status" value="1"/>
</dbReference>
<dbReference type="OrthoDB" id="6929199at2"/>